<dbReference type="InterPro" id="IPR048254">
    <property type="entry name" value="CDP_ALCOHOL_P_TRANSF_CS"/>
</dbReference>
<evidence type="ECO:0000259" key="5">
    <source>
        <dbReference type="Pfam" id="PF00534"/>
    </source>
</evidence>
<comment type="similarity">
    <text evidence="3">Belongs to the CDP-alcohol phosphatidyltransferase class-I family.</text>
</comment>
<sequence length="407" mass="44750">MSHPVIKRWHQRLHGNIAVSPAARNYVNSTFPGNYEIIPNGIDVDHFSQQAEPWPQYQDGKTNIIFVGRLEKRKGLRYLLEAFGRLRWDIPDLRLLVVGPGNPDKDSYHVLSSQNLHEVEFVAGFGIVLLEAMAAGKPVVASDIEGYRGVLTHGDEGLLFGNKNVDSLADALETLIRNPELRNRMGQRGRATAEKHRWQSMALLGREQLRGAVRSYFEEPGARLFKSVGFTPNAITLLGFAVCVVSGVLVASGWLVWGGVIFLAGGILDLFDGALARMTGQDSPFGALLDSVFDRLGEAALFVGLGVYALRADESEEYRAYFLVALLLALIFSQGVSYLRARGEGLGVFTRAGLMTRTERVALLGIGLLLGWIPWVLMGILVAIAAVSCFTLFQRMFTIRSMLNKGS</sequence>
<feature type="transmembrane region" description="Helical" evidence="4">
    <location>
        <begin position="320"/>
        <end position="341"/>
    </location>
</feature>
<keyword evidence="4" id="KW-0812">Transmembrane</keyword>
<dbReference type="SUPFAM" id="SSF53756">
    <property type="entry name" value="UDP-Glycosyltransferase/glycogen phosphorylase"/>
    <property type="match status" value="1"/>
</dbReference>
<organism evidence="6 7">
    <name type="scientific">Geodia barretti</name>
    <name type="common">Barrett's horny sponge</name>
    <dbReference type="NCBI Taxonomy" id="519541"/>
    <lineage>
        <taxon>Eukaryota</taxon>
        <taxon>Metazoa</taxon>
        <taxon>Porifera</taxon>
        <taxon>Demospongiae</taxon>
        <taxon>Heteroscleromorpha</taxon>
        <taxon>Tetractinellida</taxon>
        <taxon>Astrophorina</taxon>
        <taxon>Geodiidae</taxon>
        <taxon>Geodia</taxon>
    </lineage>
</organism>
<proteinExistence type="inferred from homology"/>
<evidence type="ECO:0000256" key="2">
    <source>
        <dbReference type="ARBA" id="ARBA00022679"/>
    </source>
</evidence>
<protein>
    <submittedName>
        <fullName evidence="6">Phosphatidyl-myo-inositol mannosyltransferase</fullName>
    </submittedName>
</protein>
<dbReference type="Proteomes" id="UP001174909">
    <property type="component" value="Unassembled WGS sequence"/>
</dbReference>
<dbReference type="Pfam" id="PF00534">
    <property type="entry name" value="Glycos_transf_1"/>
    <property type="match status" value="2"/>
</dbReference>
<keyword evidence="7" id="KW-1185">Reference proteome</keyword>
<dbReference type="GO" id="GO:0008654">
    <property type="term" value="P:phospholipid biosynthetic process"/>
    <property type="evidence" value="ECO:0007669"/>
    <property type="project" value="InterPro"/>
</dbReference>
<keyword evidence="2 3" id="KW-0808">Transferase</keyword>
<dbReference type="EMBL" id="CASHTH010002254">
    <property type="protein sequence ID" value="CAI8027007.1"/>
    <property type="molecule type" value="Genomic_DNA"/>
</dbReference>
<dbReference type="Gene3D" id="3.40.50.2000">
    <property type="entry name" value="Glycogen Phosphorylase B"/>
    <property type="match status" value="3"/>
</dbReference>
<dbReference type="GO" id="GO:0016020">
    <property type="term" value="C:membrane"/>
    <property type="evidence" value="ECO:0007669"/>
    <property type="project" value="InterPro"/>
</dbReference>
<feature type="domain" description="Glycosyl transferase family 1" evidence="5">
    <location>
        <begin position="115"/>
        <end position="191"/>
    </location>
</feature>
<feature type="transmembrane region" description="Helical" evidence="4">
    <location>
        <begin position="361"/>
        <end position="393"/>
    </location>
</feature>
<dbReference type="GO" id="GO:0016780">
    <property type="term" value="F:phosphotransferase activity, for other substituted phosphate groups"/>
    <property type="evidence" value="ECO:0007669"/>
    <property type="project" value="InterPro"/>
</dbReference>
<dbReference type="GO" id="GO:0016757">
    <property type="term" value="F:glycosyltransferase activity"/>
    <property type="evidence" value="ECO:0007669"/>
    <property type="project" value="UniProtKB-KW"/>
</dbReference>
<evidence type="ECO:0000313" key="6">
    <source>
        <dbReference type="EMBL" id="CAI8027007.1"/>
    </source>
</evidence>
<dbReference type="InterPro" id="IPR000462">
    <property type="entry name" value="CDP-OH_P_trans"/>
</dbReference>
<dbReference type="PROSITE" id="PS00379">
    <property type="entry name" value="CDP_ALCOHOL_P_TRANSF"/>
    <property type="match status" value="1"/>
</dbReference>
<reference evidence="6" key="1">
    <citation type="submission" date="2023-03" db="EMBL/GenBank/DDBJ databases">
        <authorList>
            <person name="Steffen K."/>
            <person name="Cardenas P."/>
        </authorList>
    </citation>
    <scope>NUCLEOTIDE SEQUENCE</scope>
</reference>
<dbReference type="Gene3D" id="1.20.120.1760">
    <property type="match status" value="1"/>
</dbReference>
<evidence type="ECO:0000256" key="1">
    <source>
        <dbReference type="ARBA" id="ARBA00022676"/>
    </source>
</evidence>
<evidence type="ECO:0000256" key="4">
    <source>
        <dbReference type="SAM" id="Phobius"/>
    </source>
</evidence>
<dbReference type="CDD" id="cd03801">
    <property type="entry name" value="GT4_PimA-like"/>
    <property type="match status" value="1"/>
</dbReference>
<dbReference type="InterPro" id="IPR050194">
    <property type="entry name" value="Glycosyltransferase_grp1"/>
</dbReference>
<accession>A0AA35SD90</accession>
<keyword evidence="1 6" id="KW-0328">Glycosyltransferase</keyword>
<feature type="domain" description="Glycosyl transferase family 1" evidence="5">
    <location>
        <begin position="59"/>
        <end position="114"/>
    </location>
</feature>
<keyword evidence="4" id="KW-1133">Transmembrane helix</keyword>
<gene>
    <name evidence="6" type="ORF">GBAR_LOCUS15468</name>
</gene>
<dbReference type="PANTHER" id="PTHR45947">
    <property type="entry name" value="SULFOQUINOVOSYL TRANSFERASE SQD2"/>
    <property type="match status" value="1"/>
</dbReference>
<dbReference type="AlphaFoldDB" id="A0AA35SD90"/>
<feature type="transmembrane region" description="Helical" evidence="4">
    <location>
        <begin position="224"/>
        <end position="248"/>
    </location>
</feature>
<comment type="caution">
    <text evidence="6">The sequence shown here is derived from an EMBL/GenBank/DDBJ whole genome shotgun (WGS) entry which is preliminary data.</text>
</comment>
<evidence type="ECO:0000256" key="3">
    <source>
        <dbReference type="RuleBase" id="RU003750"/>
    </source>
</evidence>
<evidence type="ECO:0000313" key="7">
    <source>
        <dbReference type="Proteomes" id="UP001174909"/>
    </source>
</evidence>
<dbReference type="InterPro" id="IPR001296">
    <property type="entry name" value="Glyco_trans_1"/>
</dbReference>
<dbReference type="PANTHER" id="PTHR45947:SF3">
    <property type="entry name" value="SULFOQUINOVOSYL TRANSFERASE SQD2"/>
    <property type="match status" value="1"/>
</dbReference>
<feature type="transmembrane region" description="Helical" evidence="4">
    <location>
        <begin position="254"/>
        <end position="271"/>
    </location>
</feature>
<dbReference type="InterPro" id="IPR043130">
    <property type="entry name" value="CDP-OH_PTrfase_TM_dom"/>
</dbReference>
<keyword evidence="4" id="KW-0472">Membrane</keyword>
<name>A0AA35SD90_GEOBA</name>
<dbReference type="Pfam" id="PF01066">
    <property type="entry name" value="CDP-OH_P_transf"/>
    <property type="match status" value="1"/>
</dbReference>